<dbReference type="Proteomes" id="UP000759256">
    <property type="component" value="Unassembled WGS sequence"/>
</dbReference>
<proteinExistence type="predicted"/>
<protein>
    <submittedName>
        <fullName evidence="1">Uncharacterized protein</fullName>
    </submittedName>
</protein>
<dbReference type="EMBL" id="DYVK01000087">
    <property type="protein sequence ID" value="HJG16230.1"/>
    <property type="molecule type" value="Genomic_DNA"/>
</dbReference>
<accession>A0A921IEF1</accession>
<evidence type="ECO:0000313" key="2">
    <source>
        <dbReference type="Proteomes" id="UP000759256"/>
    </source>
</evidence>
<name>A0A921IEF1_9LACO</name>
<sequence length="655" mass="71525">MSFNKKNTFSKSKKVLSSIVLALATGSLLMTSTNKRVKAASEQESNVIVNKKNDLKQDNQKVSSINKTDSVTRNWITSYSEPTGYMKDKNGNLTGNMSGYYPLDKTGNESSSAILTVDSYKNKSGETSQIDTIYKDTNTTYKQNKVALDNPTGYEYDDEFTKDADPFRHKALSQENGKAVFSPDKGENKSQSYQVFYKKNTNEKFKIKAIHPNALEGSINWFDAENGQYLGSTLVDDYNPGVANTQYLVEAPAGYHFVSKTTTPTGKPSELAYPSETGASSNSYLDVTNIAADEDGYYRKGIYNSANWVSIFNPNNSYFNATNVHWFIVWVDKDIDARRPDMGEMRAKPASLVNNVDSTTGINLDSDHRTIEFSYFDRSTGKFLDDHSYISVDISRNQSNIEKNILLPAGYHVTFHGPDDPTDYKLISKNWNGEAGDSADVAFDVDASWSDWIPGEGFGNKVNNKRYQIIFVSPDEASSNLRSTLNVTLNVKENGEAGNTELINAKAEMEAEAKNSEKLLTAAAEYKNVSSVEAAAAELKAGLGDLANNKTAAAMKSATAALQYLSRKLSKAMQAAGDPAIAQAKAEMEAEAKNGEKLLTAAAEYKNVSSVEAAAAELTAGLGDLANNKTAAAMKSATAALQYLNWKLSKAMQAA</sequence>
<reference evidence="1" key="2">
    <citation type="submission" date="2021-09" db="EMBL/GenBank/DDBJ databases">
        <authorList>
            <person name="Gilroy R."/>
        </authorList>
    </citation>
    <scope>NUCLEOTIDE SEQUENCE</scope>
    <source>
        <strain evidence="1">CHK189-29639</strain>
    </source>
</reference>
<comment type="caution">
    <text evidence="1">The sequence shown here is derived from an EMBL/GenBank/DDBJ whole genome shotgun (WGS) entry which is preliminary data.</text>
</comment>
<gene>
    <name evidence="1" type="ORF">K8V06_08885</name>
</gene>
<reference evidence="1" key="1">
    <citation type="journal article" date="2021" name="PeerJ">
        <title>Extensive microbial diversity within the chicken gut microbiome revealed by metagenomics and culture.</title>
        <authorList>
            <person name="Gilroy R."/>
            <person name="Ravi A."/>
            <person name="Getino M."/>
            <person name="Pursley I."/>
            <person name="Horton D.L."/>
            <person name="Alikhan N.F."/>
            <person name="Baker D."/>
            <person name="Gharbi K."/>
            <person name="Hall N."/>
            <person name="Watson M."/>
            <person name="Adriaenssens E.M."/>
            <person name="Foster-Nyarko E."/>
            <person name="Jarju S."/>
            <person name="Secka A."/>
            <person name="Antonio M."/>
            <person name="Oren A."/>
            <person name="Chaudhuri R.R."/>
            <person name="La Ragione R."/>
            <person name="Hildebrand F."/>
            <person name="Pallen M.J."/>
        </authorList>
    </citation>
    <scope>NUCLEOTIDE SEQUENCE</scope>
    <source>
        <strain evidence="1">CHK189-29639</strain>
    </source>
</reference>
<dbReference type="AlphaFoldDB" id="A0A921IEF1"/>
<evidence type="ECO:0000313" key="1">
    <source>
        <dbReference type="EMBL" id="HJG16230.1"/>
    </source>
</evidence>
<organism evidence="1 2">
    <name type="scientific">Ligilactobacillus salivarius</name>
    <dbReference type="NCBI Taxonomy" id="1624"/>
    <lineage>
        <taxon>Bacteria</taxon>
        <taxon>Bacillati</taxon>
        <taxon>Bacillota</taxon>
        <taxon>Bacilli</taxon>
        <taxon>Lactobacillales</taxon>
        <taxon>Lactobacillaceae</taxon>
        <taxon>Ligilactobacillus</taxon>
    </lineage>
</organism>